<dbReference type="OrthoDB" id="10261918at2759"/>
<dbReference type="FunFam" id="4.10.280.110:FF:000001">
    <property type="entry name" value="pre-mRNA-splicing factor 18 isoform X2"/>
    <property type="match status" value="1"/>
</dbReference>
<comment type="similarity">
    <text evidence="2">Belongs to the PRP18 family.</text>
</comment>
<keyword evidence="4" id="KW-0507">mRNA processing</keyword>
<dbReference type="InterPro" id="IPR014906">
    <property type="entry name" value="PRP4-like"/>
</dbReference>
<evidence type="ECO:0000313" key="11">
    <source>
        <dbReference type="Proteomes" id="UP000250275"/>
    </source>
</evidence>
<keyword evidence="11" id="KW-1185">Reference proteome</keyword>
<dbReference type="Gene3D" id="4.10.280.110">
    <property type="entry name" value="Pre-mRNA processing factor 4 domain"/>
    <property type="match status" value="1"/>
</dbReference>
<dbReference type="GO" id="GO:0046540">
    <property type="term" value="C:U4/U6 x U5 tri-snRNP complex"/>
    <property type="evidence" value="ECO:0007669"/>
    <property type="project" value="TreeGrafter"/>
</dbReference>
<dbReference type="EMBL" id="KQ764027">
    <property type="protein sequence ID" value="OAD54631.1"/>
    <property type="molecule type" value="Genomic_DNA"/>
</dbReference>
<evidence type="ECO:0000256" key="4">
    <source>
        <dbReference type="ARBA" id="ARBA00022664"/>
    </source>
</evidence>
<evidence type="ECO:0000256" key="5">
    <source>
        <dbReference type="ARBA" id="ARBA00022728"/>
    </source>
</evidence>
<evidence type="ECO:0000256" key="2">
    <source>
        <dbReference type="ARBA" id="ARBA00008137"/>
    </source>
</evidence>
<dbReference type="InterPro" id="IPR036285">
    <property type="entry name" value="PRP4-like_sf"/>
</dbReference>
<dbReference type="FunFam" id="1.20.940.10:FF:000002">
    <property type="entry name" value="Pre-mRNA processing factor 18"/>
    <property type="match status" value="1"/>
</dbReference>
<protein>
    <recommendedName>
        <fullName evidence="3">Pre-mRNA-splicing factor 18</fullName>
    </recommendedName>
    <alternativeName>
        <fullName evidence="8">PRP18 homolog</fullName>
    </alternativeName>
</protein>
<sequence length="389" mass="45145">EKKEEEEEDENEIDEIDDYLRTQNSKIIVTKIPSLRLDVIAKIGFGMSRSKLDKEFYKNNIRLNGERCLKKGVMQNNAKYFRRGELIAKGQEVKEIQKSNDEDVKINTTQWQKDSVADDSSEHLTLPRHEVVRRLRERSEPILLFGESEIEAFKRLRRCEILEPDVNKGFRNDFQEAMEQVDQAYLNEILASSKPQDRDGKGDVNVPDEGVTYEDLQKMSVKLNKGDRDFDLNVITQFIQFLVQMWGNQLNSRSTAEKMSTRGKMASATYAQTREYLKPLLRKLKNKSLPEDITDSLTDIVKHLLERNYILASDAYLQMAIGNSPWPIGVTMVGIHARTGREKIFSKNVAHVMNDETQRKYIQALKRLMTKCQEYYPTDPSRCVEYSKT</sequence>
<proteinExistence type="inferred from homology"/>
<evidence type="ECO:0000313" key="10">
    <source>
        <dbReference type="EMBL" id="OAD54631.1"/>
    </source>
</evidence>
<keyword evidence="6" id="KW-0508">mRNA splicing</keyword>
<keyword evidence="7" id="KW-0539">Nucleus</keyword>
<gene>
    <name evidence="10" type="ORF">WN48_06415</name>
</gene>
<dbReference type="GO" id="GO:0000350">
    <property type="term" value="P:generation of catalytic spliceosome for second transesterification step"/>
    <property type="evidence" value="ECO:0007669"/>
    <property type="project" value="TreeGrafter"/>
</dbReference>
<evidence type="ECO:0000256" key="1">
    <source>
        <dbReference type="ARBA" id="ARBA00004324"/>
    </source>
</evidence>
<dbReference type="SUPFAM" id="SSF47938">
    <property type="entry name" value="Functional domain of the splicing factor Prp18"/>
    <property type="match status" value="1"/>
</dbReference>
<reference evidence="10 11" key="1">
    <citation type="submission" date="2015-07" db="EMBL/GenBank/DDBJ databases">
        <title>The genome of Eufriesea mexicana.</title>
        <authorList>
            <person name="Pan H."/>
            <person name="Kapheim K."/>
        </authorList>
    </citation>
    <scope>NUCLEOTIDE SEQUENCE [LARGE SCALE GENOMIC DNA]</scope>
    <source>
        <strain evidence="10">0111107269</strain>
        <tissue evidence="10">Whole body</tissue>
    </source>
</reference>
<dbReference type="Pfam" id="PF25818">
    <property type="entry name" value="MTRES1_C"/>
    <property type="match status" value="1"/>
</dbReference>
<evidence type="ECO:0000256" key="7">
    <source>
        <dbReference type="ARBA" id="ARBA00023242"/>
    </source>
</evidence>
<dbReference type="GO" id="GO:0005682">
    <property type="term" value="C:U5 snRNP"/>
    <property type="evidence" value="ECO:0007669"/>
    <property type="project" value="TreeGrafter"/>
</dbReference>
<dbReference type="Pfam" id="PF02840">
    <property type="entry name" value="Prp18"/>
    <property type="match status" value="1"/>
</dbReference>
<dbReference type="PANTHER" id="PTHR13007:SF19">
    <property type="entry name" value="PRE-MRNA-SPLICING FACTOR 18"/>
    <property type="match status" value="1"/>
</dbReference>
<dbReference type="InterPro" id="IPR004098">
    <property type="entry name" value="Prp18"/>
</dbReference>
<dbReference type="SUPFAM" id="SSF158230">
    <property type="entry name" value="PRP4-like"/>
    <property type="match status" value="1"/>
</dbReference>
<accession>A0A310S8N7</accession>
<name>A0A310S8N7_9HYME</name>
<dbReference type="InterPro" id="IPR039979">
    <property type="entry name" value="PRPF18"/>
</dbReference>
<evidence type="ECO:0000259" key="9">
    <source>
        <dbReference type="SMART" id="SM00500"/>
    </source>
</evidence>
<dbReference type="Proteomes" id="UP000250275">
    <property type="component" value="Unassembled WGS sequence"/>
</dbReference>
<dbReference type="SMART" id="SM00500">
    <property type="entry name" value="SFM"/>
    <property type="match status" value="1"/>
</dbReference>
<feature type="non-terminal residue" evidence="10">
    <location>
        <position position="1"/>
    </location>
</feature>
<evidence type="ECO:0000256" key="3">
    <source>
        <dbReference type="ARBA" id="ARBA00018242"/>
    </source>
</evidence>
<dbReference type="Gene3D" id="1.20.940.10">
    <property type="entry name" value="Functional domain of the splicing factor Prp18"/>
    <property type="match status" value="1"/>
</dbReference>
<evidence type="ECO:0000256" key="8">
    <source>
        <dbReference type="ARBA" id="ARBA00031388"/>
    </source>
</evidence>
<evidence type="ECO:0000256" key="6">
    <source>
        <dbReference type="ARBA" id="ARBA00023187"/>
    </source>
</evidence>
<dbReference type="InterPro" id="IPR057896">
    <property type="entry name" value="MTRES1_C"/>
</dbReference>
<dbReference type="Pfam" id="PF08799">
    <property type="entry name" value="PRP4"/>
    <property type="match status" value="1"/>
</dbReference>
<feature type="domain" description="Pre-mRNA processing factor 4 (PRP4)-like" evidence="9">
    <location>
        <begin position="126"/>
        <end position="176"/>
    </location>
</feature>
<organism evidence="10 11">
    <name type="scientific">Eufriesea mexicana</name>
    <dbReference type="NCBI Taxonomy" id="516756"/>
    <lineage>
        <taxon>Eukaryota</taxon>
        <taxon>Metazoa</taxon>
        <taxon>Ecdysozoa</taxon>
        <taxon>Arthropoda</taxon>
        <taxon>Hexapoda</taxon>
        <taxon>Insecta</taxon>
        <taxon>Pterygota</taxon>
        <taxon>Neoptera</taxon>
        <taxon>Endopterygota</taxon>
        <taxon>Hymenoptera</taxon>
        <taxon>Apocrita</taxon>
        <taxon>Aculeata</taxon>
        <taxon>Apoidea</taxon>
        <taxon>Anthophila</taxon>
        <taxon>Apidae</taxon>
        <taxon>Eufriesea</taxon>
    </lineage>
</organism>
<dbReference type="GO" id="GO:0071021">
    <property type="term" value="C:U2-type post-spliceosomal complex"/>
    <property type="evidence" value="ECO:0007669"/>
    <property type="project" value="TreeGrafter"/>
</dbReference>
<dbReference type="PANTHER" id="PTHR13007">
    <property type="entry name" value="PRE-MRNA SPLICING FACTOR-RELATED"/>
    <property type="match status" value="1"/>
</dbReference>
<dbReference type="GO" id="GO:0016607">
    <property type="term" value="C:nuclear speck"/>
    <property type="evidence" value="ECO:0007669"/>
    <property type="project" value="UniProtKB-SubCell"/>
</dbReference>
<keyword evidence="5" id="KW-0747">Spliceosome</keyword>
<dbReference type="AlphaFoldDB" id="A0A310S8N7"/>
<comment type="subcellular location">
    <subcellularLocation>
        <location evidence="1">Nucleus speckle</location>
    </subcellularLocation>
</comment>